<feature type="transmembrane region" description="Helical" evidence="6">
    <location>
        <begin position="486"/>
        <end position="507"/>
    </location>
</feature>
<dbReference type="Pfam" id="PF00939">
    <property type="entry name" value="Na_sulph_symp"/>
    <property type="match status" value="1"/>
</dbReference>
<dbReference type="GO" id="GO:0005886">
    <property type="term" value="C:plasma membrane"/>
    <property type="evidence" value="ECO:0007669"/>
    <property type="project" value="TreeGrafter"/>
</dbReference>
<evidence type="ECO:0000256" key="3">
    <source>
        <dbReference type="ARBA" id="ARBA00022989"/>
    </source>
</evidence>
<dbReference type="OrthoDB" id="9766267at2"/>
<feature type="transmembrane region" description="Helical" evidence="6">
    <location>
        <begin position="311"/>
        <end position="331"/>
    </location>
</feature>
<keyword evidence="4 6" id="KW-0472">Membrane</keyword>
<keyword evidence="8" id="KW-1185">Reference proteome</keyword>
<dbReference type="PANTHER" id="PTHR10283">
    <property type="entry name" value="SOLUTE CARRIER FAMILY 13 MEMBER"/>
    <property type="match status" value="1"/>
</dbReference>
<feature type="compositionally biased region" description="Basic and acidic residues" evidence="5">
    <location>
        <begin position="1"/>
        <end position="25"/>
    </location>
</feature>
<feature type="region of interest" description="Disordered" evidence="5">
    <location>
        <begin position="1"/>
        <end position="32"/>
    </location>
</feature>
<keyword evidence="2 6" id="KW-0812">Transmembrane</keyword>
<dbReference type="Proteomes" id="UP000327424">
    <property type="component" value="Chromosome"/>
</dbReference>
<name>A0A5J6WKS7_MORMI</name>
<feature type="transmembrane region" description="Helical" evidence="6">
    <location>
        <begin position="368"/>
        <end position="392"/>
    </location>
</feature>
<keyword evidence="3 6" id="KW-1133">Transmembrane helix</keyword>
<gene>
    <name evidence="7" type="ORF">FR932_05900</name>
</gene>
<comment type="subcellular location">
    <subcellularLocation>
        <location evidence="1">Membrane</location>
        <topology evidence="1">Multi-pass membrane protein</topology>
    </subcellularLocation>
</comment>
<dbReference type="PANTHER" id="PTHR10283:SF92">
    <property type="entry name" value="LOW-AFFINITY PHOSPHATE TRANSPORTER PHO91"/>
    <property type="match status" value="1"/>
</dbReference>
<proteinExistence type="predicted"/>
<evidence type="ECO:0000256" key="4">
    <source>
        <dbReference type="ARBA" id="ARBA00023136"/>
    </source>
</evidence>
<evidence type="ECO:0000313" key="7">
    <source>
        <dbReference type="EMBL" id="QFI37395.1"/>
    </source>
</evidence>
<dbReference type="AlphaFoldDB" id="A0A5J6WKS7"/>
<organism evidence="7 8">
    <name type="scientific">Moritella marina ATCC 15381</name>
    <dbReference type="NCBI Taxonomy" id="1202962"/>
    <lineage>
        <taxon>Bacteria</taxon>
        <taxon>Pseudomonadati</taxon>
        <taxon>Pseudomonadota</taxon>
        <taxon>Gammaproteobacteria</taxon>
        <taxon>Alteromonadales</taxon>
        <taxon>Moritellaceae</taxon>
        <taxon>Moritella</taxon>
    </lineage>
</organism>
<feature type="transmembrane region" description="Helical" evidence="6">
    <location>
        <begin position="40"/>
        <end position="58"/>
    </location>
</feature>
<feature type="transmembrane region" description="Helical" evidence="6">
    <location>
        <begin position="268"/>
        <end position="290"/>
    </location>
</feature>
<feature type="transmembrane region" description="Helical" evidence="6">
    <location>
        <begin position="337"/>
        <end position="356"/>
    </location>
</feature>
<evidence type="ECO:0000256" key="5">
    <source>
        <dbReference type="SAM" id="MobiDB-lite"/>
    </source>
</evidence>
<dbReference type="InterPro" id="IPR001898">
    <property type="entry name" value="SLC13A/DASS"/>
</dbReference>
<feature type="transmembrane region" description="Helical" evidence="6">
    <location>
        <begin position="139"/>
        <end position="166"/>
    </location>
</feature>
<feature type="transmembrane region" description="Helical" evidence="6">
    <location>
        <begin position="230"/>
        <end position="248"/>
    </location>
</feature>
<dbReference type="RefSeq" id="WP_019439769.1">
    <property type="nucleotide sequence ID" value="NZ_ALOE01000004.1"/>
</dbReference>
<feature type="transmembrane region" description="Helical" evidence="6">
    <location>
        <begin position="445"/>
        <end position="466"/>
    </location>
</feature>
<dbReference type="NCBIfam" id="TIGR00785">
    <property type="entry name" value="dass"/>
    <property type="match status" value="1"/>
</dbReference>
<accession>A0A5J6WKS7</accession>
<dbReference type="EMBL" id="CP044399">
    <property type="protein sequence ID" value="QFI37395.1"/>
    <property type="molecule type" value="Genomic_DNA"/>
</dbReference>
<protein>
    <submittedName>
        <fullName evidence="7">SLC13/DASS family transporter</fullName>
    </submittedName>
</protein>
<reference evidence="7 8" key="1">
    <citation type="submission" date="2019-09" db="EMBL/GenBank/DDBJ databases">
        <title>Hybrid Assembly of the complete Genome of the Deep-Sea Bacterium Moritella marina from long Nanopore and Illumina reads.</title>
        <authorList>
            <person name="Magin S."/>
            <person name="Georgoulis A."/>
            <person name="Papadimitriou K."/>
            <person name="Iliakis G."/>
            <person name="Vorgias C.E."/>
        </authorList>
    </citation>
    <scope>NUCLEOTIDE SEQUENCE [LARGE SCALE GENOMIC DNA]</scope>
    <source>
        <strain evidence="7 8">MP-1</strain>
    </source>
</reference>
<dbReference type="GO" id="GO:0005315">
    <property type="term" value="F:phosphate transmembrane transporter activity"/>
    <property type="evidence" value="ECO:0007669"/>
    <property type="project" value="TreeGrafter"/>
</dbReference>
<evidence type="ECO:0000256" key="2">
    <source>
        <dbReference type="ARBA" id="ARBA00022692"/>
    </source>
</evidence>
<evidence type="ECO:0000256" key="1">
    <source>
        <dbReference type="ARBA" id="ARBA00004141"/>
    </source>
</evidence>
<dbReference type="CDD" id="cd01115">
    <property type="entry name" value="SLC13_permease"/>
    <property type="match status" value="1"/>
</dbReference>
<evidence type="ECO:0000256" key="6">
    <source>
        <dbReference type="SAM" id="Phobius"/>
    </source>
</evidence>
<sequence length="508" mass="54772">MTDITVDKQPTDEEKTDKQLVDKKNRAAHTASADDDNQSLMARLVKLFIAFAMPLFLLSTPTSELPFDDLSIIQHRLLAIFVLAALLWILEPVPVFATSILIITLELVMLSDQGLYSFRLLNDGFDPAANIEGLMHYNDIFAAFSSPIIVLFLGGFSLAIGANKYALDTNLANVLLKPFGTKPASIMLGLMMITALFSMFMSNTATTVMMLSLLGPILMSVPKEEKGIKALVLSVPIAANLGGIATPIGTPPNAIALQYLDNFYNVSFLDWMMLGLPFVIVLLAFAWWLLQKLFPFSGDSLHLELGGDFQRSWQAIVVYITFAMTIILWMSTGLHGMNTYVVAIVPLAVFTLTGIIGKEELKLINWDVLWLVAGGIAIGIALDKTGLAAVMANAIDYSILPALLVMLVMSLVCWLMANFISNTATANLLMPIAAAVATSMDDLSLLMMLVVVACSASLGMILPVSTPPNSLAYATGLVASKDMAKVGLIMGLAGLVLVYIVIAVVNLV</sequence>
<feature type="transmembrane region" description="Helical" evidence="6">
    <location>
        <begin position="186"/>
        <end position="218"/>
    </location>
</feature>
<evidence type="ECO:0000313" key="8">
    <source>
        <dbReference type="Proteomes" id="UP000327424"/>
    </source>
</evidence>
<dbReference type="KEGG" id="mmaa:FR932_05900"/>
<feature type="transmembrane region" description="Helical" evidence="6">
    <location>
        <begin position="398"/>
        <end position="420"/>
    </location>
</feature>